<dbReference type="SUPFAM" id="SSF52096">
    <property type="entry name" value="ClpP/crotonase"/>
    <property type="match status" value="1"/>
</dbReference>
<dbReference type="GO" id="GO:0018812">
    <property type="term" value="F:3-hydroxyacyl-CoA dehydratase activity"/>
    <property type="evidence" value="ECO:0007669"/>
    <property type="project" value="RHEA"/>
</dbReference>
<accession>A0A0X2NKG4</accession>
<dbReference type="EMBL" id="FAUH01000007">
    <property type="protein sequence ID" value="CUU65992.1"/>
    <property type="molecule type" value="Genomic_DNA"/>
</dbReference>
<dbReference type="OrthoDB" id="8452484at2"/>
<dbReference type="PANTHER" id="PTHR43459:SF1">
    <property type="entry name" value="EG:BACN32G11.4 PROTEIN"/>
    <property type="match status" value="1"/>
</dbReference>
<evidence type="ECO:0000313" key="7">
    <source>
        <dbReference type="EMBL" id="CUU65992.1"/>
    </source>
</evidence>
<dbReference type="GO" id="GO:0006631">
    <property type="term" value="P:fatty acid metabolic process"/>
    <property type="evidence" value="ECO:0007669"/>
    <property type="project" value="UniProtKB-KW"/>
</dbReference>
<comment type="catalytic activity">
    <reaction evidence="4">
        <text>a (3S)-3-hydroxyacyl-CoA = a (2E)-enoyl-CoA + H2O</text>
        <dbReference type="Rhea" id="RHEA:16105"/>
        <dbReference type="ChEBI" id="CHEBI:15377"/>
        <dbReference type="ChEBI" id="CHEBI:57318"/>
        <dbReference type="ChEBI" id="CHEBI:58856"/>
        <dbReference type="EC" id="4.2.1.17"/>
    </reaction>
</comment>
<evidence type="ECO:0000256" key="2">
    <source>
        <dbReference type="ARBA" id="ARBA00005254"/>
    </source>
</evidence>
<gene>
    <name evidence="7" type="ORF">CVAR292_01329</name>
</gene>
<comment type="function">
    <text evidence="1">Could possibly oxidize fatty acids using specific components.</text>
</comment>
<evidence type="ECO:0000313" key="8">
    <source>
        <dbReference type="Proteomes" id="UP000182498"/>
    </source>
</evidence>
<dbReference type="PROSITE" id="PS00166">
    <property type="entry name" value="ENOYL_COA_HYDRATASE"/>
    <property type="match status" value="1"/>
</dbReference>
<dbReference type="InterPro" id="IPR029045">
    <property type="entry name" value="ClpP/crotonase-like_dom_sf"/>
</dbReference>
<dbReference type="Proteomes" id="UP000182498">
    <property type="component" value="Unassembled WGS sequence"/>
</dbReference>
<keyword evidence="3" id="KW-0276">Fatty acid metabolism</keyword>
<dbReference type="CDD" id="cd06558">
    <property type="entry name" value="crotonase-like"/>
    <property type="match status" value="1"/>
</dbReference>
<dbReference type="Gene3D" id="3.90.226.10">
    <property type="entry name" value="2-enoyl-CoA Hydratase, Chain A, domain 1"/>
    <property type="match status" value="1"/>
</dbReference>
<evidence type="ECO:0000256" key="5">
    <source>
        <dbReference type="ARBA" id="ARBA00023717"/>
    </source>
</evidence>
<dbReference type="Gene3D" id="1.10.12.10">
    <property type="entry name" value="Lyase 2-enoyl-coa Hydratase, Chain A, domain 2"/>
    <property type="match status" value="1"/>
</dbReference>
<dbReference type="InterPro" id="IPR014748">
    <property type="entry name" value="Enoyl-CoA_hydra_C"/>
</dbReference>
<name>A0A0X2NKG4_9CORY</name>
<dbReference type="EC" id="5.3.3.18" evidence="7"/>
<proteinExistence type="inferred from homology"/>
<dbReference type="AlphaFoldDB" id="A0A0X2NKG4"/>
<dbReference type="InterPro" id="IPR018376">
    <property type="entry name" value="Enoyl-CoA_hyd/isom_CS"/>
</dbReference>
<evidence type="ECO:0000256" key="1">
    <source>
        <dbReference type="ARBA" id="ARBA00002994"/>
    </source>
</evidence>
<keyword evidence="3" id="KW-0443">Lipid metabolism</keyword>
<evidence type="ECO:0000256" key="3">
    <source>
        <dbReference type="ARBA" id="ARBA00022832"/>
    </source>
</evidence>
<dbReference type="GO" id="GO:0016853">
    <property type="term" value="F:isomerase activity"/>
    <property type="evidence" value="ECO:0007669"/>
    <property type="project" value="UniProtKB-KW"/>
</dbReference>
<dbReference type="RefSeq" id="WP_073883956.1">
    <property type="nucleotide sequence ID" value="NZ_FAUH01000007.1"/>
</dbReference>
<reference evidence="8" key="1">
    <citation type="submission" date="2015-11" db="EMBL/GenBank/DDBJ databases">
        <authorList>
            <person name="Dugat-Bony E."/>
        </authorList>
    </citation>
    <scope>NUCLEOTIDE SEQUENCE [LARGE SCALE GENOMIC DNA]</scope>
    <source>
        <strain evidence="8">Mu292</strain>
    </source>
</reference>
<keyword evidence="8" id="KW-1185">Reference proteome</keyword>
<evidence type="ECO:0000256" key="6">
    <source>
        <dbReference type="RuleBase" id="RU003707"/>
    </source>
</evidence>
<protein>
    <submittedName>
        <fullName evidence="7">Enoyl-CoA hydratase/carnithine racemase</fullName>
        <ecNumber evidence="7">5.3.3.18</ecNumber>
    </submittedName>
</protein>
<dbReference type="InterPro" id="IPR001753">
    <property type="entry name" value="Enoyl-CoA_hydra/iso"/>
</dbReference>
<sequence>MSLVEISDADGVRTITVNRPDAYNSLNRGLRLALIDAFTTAGEDAATGGPVRTVVLQAEGKAFCSGQDLKEQLADAREGTGSNKVVEEYNPMMAALLSIPVPVIAAVQGPAAGAGWGIAMACDFRVMSSAASFKGAFSGVGLASDCGLSRSLTDTVGQTRALELLLFDEKIPAEKAAALGIVTTVVEPGQLAESVAALAQRFAAGPTASYREIKALVKDAAAVNARADEEGDAQLRLFTTADHVEALSAFLEKRPPRFIGE</sequence>
<comment type="similarity">
    <text evidence="2 6">Belongs to the enoyl-CoA hydratase/isomerase family.</text>
</comment>
<dbReference type="PANTHER" id="PTHR43459">
    <property type="entry name" value="ENOYL-COA HYDRATASE"/>
    <property type="match status" value="1"/>
</dbReference>
<dbReference type="Pfam" id="PF00378">
    <property type="entry name" value="ECH_1"/>
    <property type="match status" value="1"/>
</dbReference>
<comment type="catalytic activity">
    <reaction evidence="5">
        <text>a 4-saturated-(3S)-3-hydroxyacyl-CoA = a (3E)-enoyl-CoA + H2O</text>
        <dbReference type="Rhea" id="RHEA:20724"/>
        <dbReference type="ChEBI" id="CHEBI:15377"/>
        <dbReference type="ChEBI" id="CHEBI:58521"/>
        <dbReference type="ChEBI" id="CHEBI:137480"/>
        <dbReference type="EC" id="4.2.1.17"/>
    </reaction>
</comment>
<keyword evidence="7" id="KW-0413">Isomerase</keyword>
<organism evidence="7 8">
    <name type="scientific">Corynebacterium variabile</name>
    <dbReference type="NCBI Taxonomy" id="1727"/>
    <lineage>
        <taxon>Bacteria</taxon>
        <taxon>Bacillati</taxon>
        <taxon>Actinomycetota</taxon>
        <taxon>Actinomycetes</taxon>
        <taxon>Mycobacteriales</taxon>
        <taxon>Corynebacteriaceae</taxon>
        <taxon>Corynebacterium</taxon>
    </lineage>
</organism>
<evidence type="ECO:0000256" key="4">
    <source>
        <dbReference type="ARBA" id="ARBA00023709"/>
    </source>
</evidence>